<comment type="caution">
    <text evidence="3">The sequence shown here is derived from an EMBL/GenBank/DDBJ whole genome shotgun (WGS) entry which is preliminary data.</text>
</comment>
<reference evidence="3 4" key="1">
    <citation type="submission" date="2024-02" db="EMBL/GenBank/DDBJ databases">
        <authorList>
            <person name="Vignale AGUSTIN F."/>
            <person name="Sosa J E."/>
            <person name="Modenutti C."/>
        </authorList>
    </citation>
    <scope>NUCLEOTIDE SEQUENCE [LARGE SCALE GENOMIC DNA]</scope>
</reference>
<evidence type="ECO:0000313" key="3">
    <source>
        <dbReference type="EMBL" id="CAK9145673.1"/>
    </source>
</evidence>
<sequence>MRGSHLQTPQKEHLVPIPRSKSLSDYNTKHQKISKCLNSVSTSVSEDVLLESPKDSIKSSSTSEVCVDNQLGDSPEISKCLDSVSTSVSEDVMFESPKDSVKSSLTLEACVDNQLADSPESLATPLNPDLSPLSKTISVFDVTPLSSTITTHEVEANSRSVSVSCVGLGKSTCVRISSVEEEMLVNLIREARTQVLNSNDVALRSKKLLDRLVKFMIEDFQCLPEERDWINELPLKKCRVVLLSFVLWILAVLMLFSFSSDGQGSLYGPPPT</sequence>
<evidence type="ECO:0000256" key="2">
    <source>
        <dbReference type="SAM" id="Phobius"/>
    </source>
</evidence>
<accession>A0ABC8RLR9</accession>
<keyword evidence="2" id="KW-1133">Transmembrane helix</keyword>
<protein>
    <submittedName>
        <fullName evidence="3">Uncharacterized protein</fullName>
    </submittedName>
</protein>
<dbReference type="AlphaFoldDB" id="A0ABC8RLR9"/>
<feature type="region of interest" description="Disordered" evidence="1">
    <location>
        <begin position="1"/>
        <end position="25"/>
    </location>
</feature>
<name>A0ABC8RLR9_9AQUA</name>
<dbReference type="Proteomes" id="UP001642360">
    <property type="component" value="Unassembled WGS sequence"/>
</dbReference>
<feature type="transmembrane region" description="Helical" evidence="2">
    <location>
        <begin position="240"/>
        <end position="259"/>
    </location>
</feature>
<keyword evidence="2" id="KW-0472">Membrane</keyword>
<proteinExistence type="predicted"/>
<evidence type="ECO:0000256" key="1">
    <source>
        <dbReference type="SAM" id="MobiDB-lite"/>
    </source>
</evidence>
<gene>
    <name evidence="3" type="ORF">ILEXP_LOCUS13492</name>
</gene>
<keyword evidence="4" id="KW-1185">Reference proteome</keyword>
<organism evidence="3 4">
    <name type="scientific">Ilex paraguariensis</name>
    <name type="common">yerba mate</name>
    <dbReference type="NCBI Taxonomy" id="185542"/>
    <lineage>
        <taxon>Eukaryota</taxon>
        <taxon>Viridiplantae</taxon>
        <taxon>Streptophyta</taxon>
        <taxon>Embryophyta</taxon>
        <taxon>Tracheophyta</taxon>
        <taxon>Spermatophyta</taxon>
        <taxon>Magnoliopsida</taxon>
        <taxon>eudicotyledons</taxon>
        <taxon>Gunneridae</taxon>
        <taxon>Pentapetalae</taxon>
        <taxon>asterids</taxon>
        <taxon>campanulids</taxon>
        <taxon>Aquifoliales</taxon>
        <taxon>Aquifoliaceae</taxon>
        <taxon>Ilex</taxon>
    </lineage>
</organism>
<keyword evidence="2" id="KW-0812">Transmembrane</keyword>
<dbReference type="EMBL" id="CAUOFW020001502">
    <property type="protein sequence ID" value="CAK9145673.1"/>
    <property type="molecule type" value="Genomic_DNA"/>
</dbReference>
<evidence type="ECO:0000313" key="4">
    <source>
        <dbReference type="Proteomes" id="UP001642360"/>
    </source>
</evidence>